<accession>A0A2M7IY06</accession>
<dbReference type="AlphaFoldDB" id="A0A2M7IY06"/>
<dbReference type="SUPFAM" id="SSF53697">
    <property type="entry name" value="SIS domain"/>
    <property type="match status" value="1"/>
</dbReference>
<dbReference type="Pfam" id="PF10432">
    <property type="entry name" value="bact-PGI_C"/>
    <property type="match status" value="1"/>
</dbReference>
<dbReference type="InterPro" id="IPR019490">
    <property type="entry name" value="Glu6P/Mann6P_isomerase_C"/>
</dbReference>
<dbReference type="GO" id="GO:0097367">
    <property type="term" value="F:carbohydrate derivative binding"/>
    <property type="evidence" value="ECO:0007669"/>
    <property type="project" value="InterPro"/>
</dbReference>
<evidence type="ECO:0000259" key="3">
    <source>
        <dbReference type="Pfam" id="PF10432"/>
    </source>
</evidence>
<dbReference type="GO" id="GO:0004476">
    <property type="term" value="F:mannose-6-phosphate isomerase activity"/>
    <property type="evidence" value="ECO:0007669"/>
    <property type="project" value="InterPro"/>
</dbReference>
<evidence type="ECO:0000256" key="2">
    <source>
        <dbReference type="ARBA" id="ARBA00023235"/>
    </source>
</evidence>
<dbReference type="GO" id="GO:1901135">
    <property type="term" value="P:carbohydrate derivative metabolic process"/>
    <property type="evidence" value="ECO:0007669"/>
    <property type="project" value="InterPro"/>
</dbReference>
<name>A0A2M7IY06_9BACT</name>
<proteinExistence type="inferred from homology"/>
<reference evidence="5" key="1">
    <citation type="submission" date="2017-09" db="EMBL/GenBank/DDBJ databases">
        <title>Depth-based differentiation of microbial function through sediment-hosted aquifers and enrichment of novel symbionts in the deep terrestrial subsurface.</title>
        <authorList>
            <person name="Probst A.J."/>
            <person name="Ladd B."/>
            <person name="Jarett J.K."/>
            <person name="Geller-Mcgrath D.E."/>
            <person name="Sieber C.M.K."/>
            <person name="Emerson J.B."/>
            <person name="Anantharaman K."/>
            <person name="Thomas B.C."/>
            <person name="Malmstrom R."/>
            <person name="Stieglmeier M."/>
            <person name="Klingl A."/>
            <person name="Woyke T."/>
            <person name="Ryan C.M."/>
            <person name="Banfield J.F."/>
        </authorList>
    </citation>
    <scope>NUCLEOTIDE SEQUENCE [LARGE SCALE GENOMIC DNA]</scope>
</reference>
<comment type="caution">
    <text evidence="4">The sequence shown here is derived from an EMBL/GenBank/DDBJ whole genome shotgun (WGS) entry which is preliminary data.</text>
</comment>
<evidence type="ECO:0000313" key="4">
    <source>
        <dbReference type="EMBL" id="PIX03067.1"/>
    </source>
</evidence>
<evidence type="ECO:0000256" key="1">
    <source>
        <dbReference type="ARBA" id="ARBA00010523"/>
    </source>
</evidence>
<dbReference type="InterPro" id="IPR046348">
    <property type="entry name" value="SIS_dom_sf"/>
</dbReference>
<sequence length="169" mass="19389">MAKLELSDQALRPLHPVKTNQAKQTAIKLHKKIPVIVAAEFLVGNLNILRNQLNETSKNFASFLELPDLNHYALESLANPKSNKANLIFLFINSSLYHPRVQRRARLTKQIARKNKIKAVEYWPRGATKLEQALAMLQFGCWTSYYLAMLNNANPAKIPWVGWIKRELK</sequence>
<organism evidence="4 5">
    <name type="scientific">bacterium (Candidatus Gribaldobacteria) CG_4_8_14_3_um_filter_42_11</name>
    <dbReference type="NCBI Taxonomy" id="2014267"/>
    <lineage>
        <taxon>Bacteria</taxon>
        <taxon>Candidatus Gribaldobacteria</taxon>
    </lineage>
</organism>
<feature type="domain" description="Bifunctional glucose-6-phosphate/mannose-6-phosphate isomerase C-terminal" evidence="3">
    <location>
        <begin position="19"/>
        <end position="168"/>
    </location>
</feature>
<evidence type="ECO:0000313" key="5">
    <source>
        <dbReference type="Proteomes" id="UP000230505"/>
    </source>
</evidence>
<protein>
    <recommendedName>
        <fullName evidence="3">Bifunctional glucose-6-phosphate/mannose-6-phosphate isomerase C-terminal domain-containing protein</fullName>
    </recommendedName>
</protein>
<dbReference type="GO" id="GO:0005975">
    <property type="term" value="P:carbohydrate metabolic process"/>
    <property type="evidence" value="ECO:0007669"/>
    <property type="project" value="InterPro"/>
</dbReference>
<keyword evidence="2" id="KW-0413">Isomerase</keyword>
<gene>
    <name evidence="4" type="ORF">COZ78_02370</name>
</gene>
<dbReference type="EMBL" id="PFHV01000063">
    <property type="protein sequence ID" value="PIX03067.1"/>
    <property type="molecule type" value="Genomic_DNA"/>
</dbReference>
<dbReference type="GO" id="GO:0004347">
    <property type="term" value="F:glucose-6-phosphate isomerase activity"/>
    <property type="evidence" value="ECO:0007669"/>
    <property type="project" value="InterPro"/>
</dbReference>
<dbReference type="Gene3D" id="3.40.50.10490">
    <property type="entry name" value="Glucose-6-phosphate isomerase like protein, domain 1"/>
    <property type="match status" value="1"/>
</dbReference>
<comment type="similarity">
    <text evidence="1">Belongs to the PGI/PMI family.</text>
</comment>
<dbReference type="Proteomes" id="UP000230505">
    <property type="component" value="Unassembled WGS sequence"/>
</dbReference>